<reference evidence="2" key="1">
    <citation type="submission" date="2022-11" db="UniProtKB">
        <authorList>
            <consortium name="WormBaseParasite"/>
        </authorList>
    </citation>
    <scope>IDENTIFICATION</scope>
</reference>
<evidence type="ECO:0000313" key="2">
    <source>
        <dbReference type="WBParaSite" id="PS1159_v2.g12988.t1"/>
    </source>
</evidence>
<dbReference type="WBParaSite" id="PS1159_v2.g12988.t1">
    <property type="protein sequence ID" value="PS1159_v2.g12988.t1"/>
    <property type="gene ID" value="PS1159_v2.g12988"/>
</dbReference>
<accession>A0AC35F2E2</accession>
<sequence length="710" mass="79641">MCEESIIDNTELRRQLKHQIVNLCKDDAECSSCVLPCRETTTISENSNSNNLTCFGEKGICNDAKDAKACQESCIFFVNGFKVRPGECPTDIPVRLDECSAACNRDGDCPGGADKCCTTGCSRLCVAPIKFDKRIMPIPEGISVQERKRKRSAVVRWIMKRLSKAHMSTNANLYVIQWRWGVRKEPETMTPWQTIMVKNKMYAILKHLLMPGRYYIFRVAAVNQFGSTGFSLPSAPFKLSKEVKAPSSPKNLTVESMIFDETFNRWIPKLTWIPPTSDLPIKDYQLSWWKSSTEFANVYEQRTGKQIPDASSAAQQQSRRSAAGDDEDYSNIDESIEKSLRSSTIIPSYATKTQLSDGLDAERVYMVELFATVDSTEGELRGEPAVIFVRTTTKSLLNDAESVRYDIQLPPSESAQVDETMSTTTTTTPIPSPISFTSKTTTINPKLIIAKDIEIFTTEDEDDEGFEGRNELDIRTPYFETSQLRTSVSWLDSPACSPETSVFAIRLTPKRCSTQSDTRLLTVTQCIALIDGLAFDCEYEIEVDDVNARKVVSRAFFQTLPCDQTPATEVLNCNYSEPTQPRCRSIQPSTAICEWPIPTDPSIIGYRTILSSPQSSAKIGVASTHSPRIQYDNLLPNTDYRFRLQPVTNKGLSPPIDVEFSTTKTSSENGSERRLDKFPILELPLESNSISLIYSNFILLTSLIFLRIFV</sequence>
<name>A0AC35F2E2_9BILA</name>
<organism evidence="1 2">
    <name type="scientific">Panagrolaimus sp. PS1159</name>
    <dbReference type="NCBI Taxonomy" id="55785"/>
    <lineage>
        <taxon>Eukaryota</taxon>
        <taxon>Metazoa</taxon>
        <taxon>Ecdysozoa</taxon>
        <taxon>Nematoda</taxon>
        <taxon>Chromadorea</taxon>
        <taxon>Rhabditida</taxon>
        <taxon>Tylenchina</taxon>
        <taxon>Panagrolaimomorpha</taxon>
        <taxon>Panagrolaimoidea</taxon>
        <taxon>Panagrolaimidae</taxon>
        <taxon>Panagrolaimus</taxon>
    </lineage>
</organism>
<evidence type="ECO:0000313" key="1">
    <source>
        <dbReference type="Proteomes" id="UP000887580"/>
    </source>
</evidence>
<dbReference type="Proteomes" id="UP000887580">
    <property type="component" value="Unplaced"/>
</dbReference>
<proteinExistence type="predicted"/>
<protein>
    <submittedName>
        <fullName evidence="2">Anosmin-1</fullName>
    </submittedName>
</protein>